<dbReference type="AlphaFoldDB" id="E6U3P3"/>
<keyword evidence="4" id="KW-1185">Reference proteome</keyword>
<evidence type="ECO:0000256" key="1">
    <source>
        <dbReference type="ARBA" id="ARBA00022829"/>
    </source>
</evidence>
<dbReference type="STRING" id="663278.Ethha_2126"/>
<evidence type="ECO:0000313" key="4">
    <source>
        <dbReference type="Proteomes" id="UP000001551"/>
    </source>
</evidence>
<proteinExistence type="predicted"/>
<dbReference type="Gene3D" id="6.10.250.2410">
    <property type="match status" value="1"/>
</dbReference>
<reference evidence="3 4" key="1">
    <citation type="submission" date="2010-12" db="EMBL/GenBank/DDBJ databases">
        <title>Complete sequence of Ethanoligenens harbinense YUAN-3.</title>
        <authorList>
            <person name="Lucas S."/>
            <person name="Copeland A."/>
            <person name="Lapidus A."/>
            <person name="Cheng J.-F."/>
            <person name="Bruce D."/>
            <person name="Goodwin L."/>
            <person name="Pitluck S."/>
            <person name="Chertkov O."/>
            <person name="Misra M."/>
            <person name="Detter J.C."/>
            <person name="Han C."/>
            <person name="Tapia R."/>
            <person name="Land M."/>
            <person name="Hauser L."/>
            <person name="Jeffries C."/>
            <person name="Kyrpides N."/>
            <person name="Ivanova N."/>
            <person name="Mikhailova N."/>
            <person name="Wang A."/>
            <person name="Mouttaki H."/>
            <person name="He Z."/>
            <person name="Zhou J."/>
            <person name="Hemme C.L."/>
            <person name="Woyke T."/>
        </authorList>
    </citation>
    <scope>NUCLEOTIDE SEQUENCE [LARGE SCALE GENOMIC DNA]</scope>
    <source>
        <strain evidence="4">DSM 18485 / JCM 12961 / CGMCC 1.5033 / YUAN-3</strain>
    </source>
</reference>
<dbReference type="GO" id="GO:0007059">
    <property type="term" value="P:chromosome segregation"/>
    <property type="evidence" value="ECO:0007669"/>
    <property type="project" value="UniProtKB-KW"/>
</dbReference>
<dbReference type="HOGENOM" id="CLU_038686_3_3_9"/>
<dbReference type="Pfam" id="PF02616">
    <property type="entry name" value="SMC_ScpA"/>
    <property type="match status" value="1"/>
</dbReference>
<dbReference type="Proteomes" id="UP000001551">
    <property type="component" value="Chromosome"/>
</dbReference>
<name>E6U3P3_ETHHY</name>
<protein>
    <recommendedName>
        <fullName evidence="2">Segregation and condensation protein A</fullName>
    </recommendedName>
</protein>
<dbReference type="EMBL" id="CP002400">
    <property type="protein sequence ID" value="ADU27643.1"/>
    <property type="molecule type" value="Genomic_DNA"/>
</dbReference>
<dbReference type="eggNOG" id="COG1354">
    <property type="taxonomic scope" value="Bacteria"/>
</dbReference>
<dbReference type="RefSeq" id="WP_013485991.1">
    <property type="nucleotide sequence ID" value="NC_014828.1"/>
</dbReference>
<sequence length="235" mass="26440">MERLTFKLPVFEGPLDLLLHLISKHKLDICDIPIAELLEQYMAYLDEASRMDMEFTSAFLEMASRLVQMKSAMLLPKQEKDPREELVTALLAYQTCKTLAALLAVRRQEHFVRAPQPLPRAQTYRLRHRPAELAEAFVLARGKAKAKQPPTADTFSGVVVRAAASVTTRVLHVMRRLARGGGQRFRTVFADVSSRSEAVATFLAVLELVRAGRVQATAEGDDEILLLRRGTVKWE</sequence>
<dbReference type="PANTHER" id="PTHR33969">
    <property type="entry name" value="SEGREGATION AND CONDENSATION PROTEIN A"/>
    <property type="match status" value="1"/>
</dbReference>
<organism evidence="3 4">
    <name type="scientific">Ethanoligenens harbinense (strain DSM 18485 / JCM 12961 / CGMCC 1.5033 / YUAN-3)</name>
    <dbReference type="NCBI Taxonomy" id="663278"/>
    <lineage>
        <taxon>Bacteria</taxon>
        <taxon>Bacillati</taxon>
        <taxon>Bacillota</taxon>
        <taxon>Clostridia</taxon>
        <taxon>Eubacteriales</taxon>
        <taxon>Oscillospiraceae</taxon>
        <taxon>Ethanoligenens</taxon>
    </lineage>
</organism>
<gene>
    <name evidence="3" type="ordered locus">Ethha_2126</name>
</gene>
<dbReference type="PANTHER" id="PTHR33969:SF2">
    <property type="entry name" value="SEGREGATION AND CONDENSATION PROTEIN A"/>
    <property type="match status" value="1"/>
</dbReference>
<evidence type="ECO:0000313" key="3">
    <source>
        <dbReference type="EMBL" id="ADU27643.1"/>
    </source>
</evidence>
<accession>E6U3P3</accession>
<dbReference type="KEGG" id="eha:Ethha_2126"/>
<keyword evidence="1" id="KW-0159">Chromosome partition</keyword>
<evidence type="ECO:0000256" key="2">
    <source>
        <dbReference type="ARBA" id="ARBA00044777"/>
    </source>
</evidence>
<dbReference type="InterPro" id="IPR003768">
    <property type="entry name" value="ScpA"/>
</dbReference>